<evidence type="ECO:0000313" key="4">
    <source>
        <dbReference type="Proteomes" id="UP001642360"/>
    </source>
</evidence>
<evidence type="ECO:0008006" key="5">
    <source>
        <dbReference type="Google" id="ProtNLM"/>
    </source>
</evidence>
<proteinExistence type="predicted"/>
<dbReference type="SUPFAM" id="SSF81383">
    <property type="entry name" value="F-box domain"/>
    <property type="match status" value="1"/>
</dbReference>
<comment type="caution">
    <text evidence="3">The sequence shown here is derived from an EMBL/GenBank/DDBJ whole genome shotgun (WGS) entry which is preliminary data.</text>
</comment>
<feature type="domain" description="F-box" evidence="1">
    <location>
        <begin position="37"/>
        <end position="65"/>
    </location>
</feature>
<dbReference type="Pfam" id="PF00646">
    <property type="entry name" value="F-box"/>
    <property type="match status" value="1"/>
</dbReference>
<evidence type="ECO:0000259" key="1">
    <source>
        <dbReference type="Pfam" id="PF00646"/>
    </source>
</evidence>
<gene>
    <name evidence="3" type="ORF">ILEXP_LOCUS25897</name>
</gene>
<dbReference type="InterPro" id="IPR036047">
    <property type="entry name" value="F-box-like_dom_sf"/>
</dbReference>
<sequence>MKRRRMDDIYMIILNKHRRDHDTGPWIRLHEDFIFYDILARLPVKVLLQLRCVCKTWRRFLSSNNPSFIDLQLSRSQYGLGGIKLLVPARQSQCLLLVNLEEGMDGRVTQLLTIPKQKFNDFSISENIKGLVCFHHIVGTRTNNISCTYICNPSTRELMELPPAPDITTNDDMTMTRMHMSHHFGFDPSSKQFKVLNIQFASFNCLGRKYGVAFWIFTLGGDSWRQIYPILPFDFRYNEPAPWLFLLKNCVCLNGALHWLFKAMKVIVVFNVKKEEFHAIPLPKISMLPDAERVVLLQVDGHLVVLSLHDGVLNHDMLDMEIWTLEDYQNEVWKKDTVTIPFKDWRKWHDRPVFVVPADKDLQLEDGSQSHSHLGHILSKTPRNRIYTINNSITEIKVHQRDADQTRRILSS</sequence>
<dbReference type="Gene3D" id="1.20.1280.50">
    <property type="match status" value="1"/>
</dbReference>
<dbReference type="Pfam" id="PF08268">
    <property type="entry name" value="FBA_3"/>
    <property type="match status" value="1"/>
</dbReference>
<dbReference type="InterPro" id="IPR050796">
    <property type="entry name" value="SCF_F-box_component"/>
</dbReference>
<dbReference type="PANTHER" id="PTHR31672:SF13">
    <property type="entry name" value="F-BOX PROTEIN CPR30-LIKE"/>
    <property type="match status" value="1"/>
</dbReference>
<organism evidence="3 4">
    <name type="scientific">Ilex paraguariensis</name>
    <name type="common">yerba mate</name>
    <dbReference type="NCBI Taxonomy" id="185542"/>
    <lineage>
        <taxon>Eukaryota</taxon>
        <taxon>Viridiplantae</taxon>
        <taxon>Streptophyta</taxon>
        <taxon>Embryophyta</taxon>
        <taxon>Tracheophyta</taxon>
        <taxon>Spermatophyta</taxon>
        <taxon>Magnoliopsida</taxon>
        <taxon>eudicotyledons</taxon>
        <taxon>Gunneridae</taxon>
        <taxon>Pentapetalae</taxon>
        <taxon>asterids</taxon>
        <taxon>campanulids</taxon>
        <taxon>Aquifoliales</taxon>
        <taxon>Aquifoliaceae</taxon>
        <taxon>Ilex</taxon>
    </lineage>
</organism>
<evidence type="ECO:0000259" key="2">
    <source>
        <dbReference type="Pfam" id="PF08268"/>
    </source>
</evidence>
<name>A0ABC8SKC3_9AQUA</name>
<dbReference type="InterPro" id="IPR013187">
    <property type="entry name" value="F-box-assoc_dom_typ3"/>
</dbReference>
<keyword evidence="4" id="KW-1185">Reference proteome</keyword>
<dbReference type="Proteomes" id="UP001642360">
    <property type="component" value="Unassembled WGS sequence"/>
</dbReference>
<feature type="domain" description="F-box associated beta-propeller type 3" evidence="2">
    <location>
        <begin position="111"/>
        <end position="351"/>
    </location>
</feature>
<dbReference type="InterPro" id="IPR001810">
    <property type="entry name" value="F-box_dom"/>
</dbReference>
<protein>
    <recommendedName>
        <fullName evidence="5">F-box domain-containing protein</fullName>
    </recommendedName>
</protein>
<accession>A0ABC8SKC3</accession>
<evidence type="ECO:0000313" key="3">
    <source>
        <dbReference type="EMBL" id="CAK9157345.1"/>
    </source>
</evidence>
<reference evidence="3 4" key="1">
    <citation type="submission" date="2024-02" db="EMBL/GenBank/DDBJ databases">
        <authorList>
            <person name="Vignale AGUSTIN F."/>
            <person name="Sosa J E."/>
            <person name="Modenutti C."/>
        </authorList>
    </citation>
    <scope>NUCLEOTIDE SEQUENCE [LARGE SCALE GENOMIC DNA]</scope>
</reference>
<dbReference type="AlphaFoldDB" id="A0ABC8SKC3"/>
<dbReference type="InterPro" id="IPR017451">
    <property type="entry name" value="F-box-assoc_interact_dom"/>
</dbReference>
<dbReference type="PANTHER" id="PTHR31672">
    <property type="entry name" value="BNACNNG10540D PROTEIN"/>
    <property type="match status" value="1"/>
</dbReference>
<dbReference type="NCBIfam" id="TIGR01640">
    <property type="entry name" value="F_box_assoc_1"/>
    <property type="match status" value="1"/>
</dbReference>
<dbReference type="EMBL" id="CAUOFW020002981">
    <property type="protein sequence ID" value="CAK9157345.1"/>
    <property type="molecule type" value="Genomic_DNA"/>
</dbReference>